<evidence type="ECO:0000256" key="1">
    <source>
        <dbReference type="ARBA" id="ARBA00022679"/>
    </source>
</evidence>
<sequence>MALNINYRRATDSDKAFLLELRNSTMNEHLTASSMSISQEAHLQRIDYKYEEALIIEMHGVAIGLLKIEQNLHNIEIIQIQISPAYQNKGIGRAIIRTIIKEATSTHKTVSLSVLKTNKAQNLYLRLGFKIVQQNDSSYLMQCLM</sequence>
<dbReference type="CDD" id="cd04301">
    <property type="entry name" value="NAT_SF"/>
    <property type="match status" value="1"/>
</dbReference>
<accession>A0ABW5L3B3</accession>
<dbReference type="EC" id="2.3.1.-" evidence="4"/>
<proteinExistence type="predicted"/>
<dbReference type="EMBL" id="JBHULD010000014">
    <property type="protein sequence ID" value="MFD2555278.1"/>
    <property type="molecule type" value="Genomic_DNA"/>
</dbReference>
<dbReference type="GO" id="GO:0016746">
    <property type="term" value="F:acyltransferase activity"/>
    <property type="evidence" value="ECO:0007669"/>
    <property type="project" value="UniProtKB-KW"/>
</dbReference>
<name>A0ABW5L3B3_9SPHI</name>
<dbReference type="RefSeq" id="WP_210353633.1">
    <property type="nucleotide sequence ID" value="NZ_JAEQMU010000001.1"/>
</dbReference>
<dbReference type="InterPro" id="IPR000182">
    <property type="entry name" value="GNAT_dom"/>
</dbReference>
<keyword evidence="2 4" id="KW-0012">Acyltransferase</keyword>
<evidence type="ECO:0000313" key="4">
    <source>
        <dbReference type="EMBL" id="MFD2555278.1"/>
    </source>
</evidence>
<dbReference type="Gene3D" id="3.40.630.30">
    <property type="match status" value="1"/>
</dbReference>
<comment type="caution">
    <text evidence="4">The sequence shown here is derived from an EMBL/GenBank/DDBJ whole genome shotgun (WGS) entry which is preliminary data.</text>
</comment>
<evidence type="ECO:0000256" key="2">
    <source>
        <dbReference type="ARBA" id="ARBA00023315"/>
    </source>
</evidence>
<dbReference type="PROSITE" id="PS51186">
    <property type="entry name" value="GNAT"/>
    <property type="match status" value="1"/>
</dbReference>
<dbReference type="InterPro" id="IPR050680">
    <property type="entry name" value="YpeA/RimI_acetyltransf"/>
</dbReference>
<keyword evidence="1 4" id="KW-0808">Transferase</keyword>
<gene>
    <name evidence="4" type="ORF">ACFSQW_12800</name>
</gene>
<feature type="domain" description="N-acetyltransferase" evidence="3">
    <location>
        <begin position="5"/>
        <end position="145"/>
    </location>
</feature>
<dbReference type="PANTHER" id="PTHR43420:SF51">
    <property type="entry name" value="PEPTIDYL-LYSINE N-ACETYLTRANSFERASE YIAC"/>
    <property type="match status" value="1"/>
</dbReference>
<evidence type="ECO:0000313" key="5">
    <source>
        <dbReference type="Proteomes" id="UP001597440"/>
    </source>
</evidence>
<evidence type="ECO:0000259" key="3">
    <source>
        <dbReference type="PROSITE" id="PS51186"/>
    </source>
</evidence>
<dbReference type="Proteomes" id="UP001597440">
    <property type="component" value="Unassembled WGS sequence"/>
</dbReference>
<dbReference type="PANTHER" id="PTHR43420">
    <property type="entry name" value="ACETYLTRANSFERASE"/>
    <property type="match status" value="1"/>
</dbReference>
<reference evidence="5" key="1">
    <citation type="journal article" date="2019" name="Int. J. Syst. Evol. Microbiol.">
        <title>The Global Catalogue of Microorganisms (GCM) 10K type strain sequencing project: providing services to taxonomists for standard genome sequencing and annotation.</title>
        <authorList>
            <consortium name="The Broad Institute Genomics Platform"/>
            <consortium name="The Broad Institute Genome Sequencing Center for Infectious Disease"/>
            <person name="Wu L."/>
            <person name="Ma J."/>
        </authorList>
    </citation>
    <scope>NUCLEOTIDE SEQUENCE [LARGE SCALE GENOMIC DNA]</scope>
    <source>
        <strain evidence="5">KCTC 52298</strain>
    </source>
</reference>
<dbReference type="SUPFAM" id="SSF55729">
    <property type="entry name" value="Acyl-CoA N-acyltransferases (Nat)"/>
    <property type="match status" value="1"/>
</dbReference>
<protein>
    <submittedName>
        <fullName evidence="4">GNAT family N-acetyltransferase</fullName>
        <ecNumber evidence="4">2.3.1.-</ecNumber>
    </submittedName>
</protein>
<dbReference type="Pfam" id="PF00583">
    <property type="entry name" value="Acetyltransf_1"/>
    <property type="match status" value="1"/>
</dbReference>
<organism evidence="4 5">
    <name type="scientific">Sphingobacterium tabacisoli</name>
    <dbReference type="NCBI Taxonomy" id="2044855"/>
    <lineage>
        <taxon>Bacteria</taxon>
        <taxon>Pseudomonadati</taxon>
        <taxon>Bacteroidota</taxon>
        <taxon>Sphingobacteriia</taxon>
        <taxon>Sphingobacteriales</taxon>
        <taxon>Sphingobacteriaceae</taxon>
        <taxon>Sphingobacterium</taxon>
    </lineage>
</organism>
<keyword evidence="5" id="KW-1185">Reference proteome</keyword>
<dbReference type="InterPro" id="IPR016181">
    <property type="entry name" value="Acyl_CoA_acyltransferase"/>
</dbReference>